<dbReference type="PROSITE" id="PS50112">
    <property type="entry name" value="PAS"/>
    <property type="match status" value="3"/>
</dbReference>
<dbReference type="InterPro" id="IPR036890">
    <property type="entry name" value="HATPase_C_sf"/>
</dbReference>
<dbReference type="PRINTS" id="PR00344">
    <property type="entry name" value="BCTRLSENSOR"/>
</dbReference>
<organism evidence="10 11">
    <name type="scientific">Chitinimonas taiwanensis DSM 18899</name>
    <dbReference type="NCBI Taxonomy" id="1121279"/>
    <lineage>
        <taxon>Bacteria</taxon>
        <taxon>Pseudomonadati</taxon>
        <taxon>Pseudomonadota</taxon>
        <taxon>Betaproteobacteria</taxon>
        <taxon>Neisseriales</taxon>
        <taxon>Chitinibacteraceae</taxon>
        <taxon>Chitinimonas</taxon>
    </lineage>
</organism>
<dbReference type="InterPro" id="IPR013767">
    <property type="entry name" value="PAS_fold"/>
</dbReference>
<dbReference type="SMART" id="SM00387">
    <property type="entry name" value="HATPase_c"/>
    <property type="match status" value="1"/>
</dbReference>
<dbReference type="SMART" id="SM00388">
    <property type="entry name" value="HisKA"/>
    <property type="match status" value="1"/>
</dbReference>
<dbReference type="SMART" id="SM00091">
    <property type="entry name" value="PAS"/>
    <property type="match status" value="4"/>
</dbReference>
<dbReference type="PROSITE" id="PS50113">
    <property type="entry name" value="PAC"/>
    <property type="match status" value="1"/>
</dbReference>
<feature type="domain" description="PAS" evidence="8">
    <location>
        <begin position="442"/>
        <end position="495"/>
    </location>
</feature>
<feature type="domain" description="PAC" evidence="9">
    <location>
        <begin position="513"/>
        <end position="563"/>
    </location>
</feature>
<dbReference type="InterPro" id="IPR035965">
    <property type="entry name" value="PAS-like_dom_sf"/>
</dbReference>
<dbReference type="Proteomes" id="UP000186513">
    <property type="component" value="Unassembled WGS sequence"/>
</dbReference>
<dbReference type="EMBL" id="FPKR01000015">
    <property type="protein sequence ID" value="SFZ79153.1"/>
    <property type="molecule type" value="Genomic_DNA"/>
</dbReference>
<dbReference type="NCBIfam" id="TIGR00229">
    <property type="entry name" value="sensory_box"/>
    <property type="match status" value="3"/>
</dbReference>
<dbReference type="SUPFAM" id="SSF55785">
    <property type="entry name" value="PYP-like sensor domain (PAS domain)"/>
    <property type="match status" value="4"/>
</dbReference>
<dbReference type="Gene3D" id="1.10.287.130">
    <property type="match status" value="1"/>
</dbReference>
<dbReference type="PROSITE" id="PS50109">
    <property type="entry name" value="HIS_KIN"/>
    <property type="match status" value="1"/>
</dbReference>
<dbReference type="SMART" id="SM00086">
    <property type="entry name" value="PAC"/>
    <property type="match status" value="3"/>
</dbReference>
<dbReference type="CDD" id="cd00082">
    <property type="entry name" value="HisKA"/>
    <property type="match status" value="1"/>
</dbReference>
<keyword evidence="5" id="KW-0808">Transferase</keyword>
<evidence type="ECO:0000256" key="3">
    <source>
        <dbReference type="ARBA" id="ARBA00012438"/>
    </source>
</evidence>
<dbReference type="SUPFAM" id="SSF55874">
    <property type="entry name" value="ATPase domain of HSP90 chaperone/DNA topoisomerase II/histidine kinase"/>
    <property type="match status" value="1"/>
</dbReference>
<dbReference type="Pfam" id="PF02518">
    <property type="entry name" value="HATPase_c"/>
    <property type="match status" value="1"/>
</dbReference>
<proteinExistence type="predicted"/>
<dbReference type="InterPro" id="IPR001610">
    <property type="entry name" value="PAC"/>
</dbReference>
<evidence type="ECO:0000313" key="10">
    <source>
        <dbReference type="EMBL" id="SFZ79153.1"/>
    </source>
</evidence>
<accession>A0A1K2HRG2</accession>
<protein>
    <recommendedName>
        <fullName evidence="3">histidine kinase</fullName>
        <ecNumber evidence="3">2.7.13.3</ecNumber>
    </recommendedName>
</protein>
<dbReference type="Gene3D" id="3.30.565.10">
    <property type="entry name" value="Histidine kinase-like ATPase, C-terminal domain"/>
    <property type="match status" value="1"/>
</dbReference>
<dbReference type="InterPro" id="IPR003594">
    <property type="entry name" value="HATPase_dom"/>
</dbReference>
<dbReference type="InterPro" id="IPR003661">
    <property type="entry name" value="HisK_dim/P_dom"/>
</dbReference>
<feature type="domain" description="Histidine kinase" evidence="7">
    <location>
        <begin position="836"/>
        <end position="1054"/>
    </location>
</feature>
<dbReference type="InterPro" id="IPR036097">
    <property type="entry name" value="HisK_dim/P_sf"/>
</dbReference>
<comment type="catalytic activity">
    <reaction evidence="1">
        <text>ATP + protein L-histidine = ADP + protein N-phospho-L-histidine.</text>
        <dbReference type="EC" id="2.7.13.3"/>
    </reaction>
</comment>
<dbReference type="Pfam" id="PF13426">
    <property type="entry name" value="PAS_9"/>
    <property type="match status" value="2"/>
</dbReference>
<name>A0A1K2HRG2_9NEIS</name>
<evidence type="ECO:0000259" key="7">
    <source>
        <dbReference type="PROSITE" id="PS50109"/>
    </source>
</evidence>
<dbReference type="FunFam" id="3.30.565.10:FF:000006">
    <property type="entry name" value="Sensor histidine kinase WalK"/>
    <property type="match status" value="1"/>
</dbReference>
<dbReference type="RefSeq" id="WP_072429886.1">
    <property type="nucleotide sequence ID" value="NZ_FPKR01000015.1"/>
</dbReference>
<dbReference type="GO" id="GO:0005886">
    <property type="term" value="C:plasma membrane"/>
    <property type="evidence" value="ECO:0007669"/>
    <property type="project" value="UniProtKB-SubCell"/>
</dbReference>
<evidence type="ECO:0000259" key="8">
    <source>
        <dbReference type="PROSITE" id="PS50112"/>
    </source>
</evidence>
<dbReference type="InterPro" id="IPR000014">
    <property type="entry name" value="PAS"/>
</dbReference>
<evidence type="ECO:0000256" key="6">
    <source>
        <dbReference type="ARBA" id="ARBA00022777"/>
    </source>
</evidence>
<dbReference type="EC" id="2.7.13.3" evidence="3"/>
<dbReference type="CDD" id="cd00075">
    <property type="entry name" value="HATPase"/>
    <property type="match status" value="1"/>
</dbReference>
<evidence type="ECO:0000313" key="11">
    <source>
        <dbReference type="Proteomes" id="UP000186513"/>
    </source>
</evidence>
<dbReference type="Pfam" id="PF00512">
    <property type="entry name" value="HisKA"/>
    <property type="match status" value="1"/>
</dbReference>
<gene>
    <name evidence="10" type="ORF">SAMN02745887_03405</name>
</gene>
<keyword evidence="11" id="KW-1185">Reference proteome</keyword>
<feature type="domain" description="PAS" evidence="8">
    <location>
        <begin position="717"/>
        <end position="749"/>
    </location>
</feature>
<dbReference type="STRING" id="1121279.SAMN02745887_03405"/>
<dbReference type="OrthoDB" id="9808408at2"/>
<dbReference type="GO" id="GO:0006355">
    <property type="term" value="P:regulation of DNA-templated transcription"/>
    <property type="evidence" value="ECO:0007669"/>
    <property type="project" value="InterPro"/>
</dbReference>
<dbReference type="AlphaFoldDB" id="A0A1K2HRG2"/>
<dbReference type="GO" id="GO:0000155">
    <property type="term" value="F:phosphorelay sensor kinase activity"/>
    <property type="evidence" value="ECO:0007669"/>
    <property type="project" value="InterPro"/>
</dbReference>
<sequence>MRNRTPRLLTALLAFGLLTAALWLILAERDLERQLAQQRTLANQHLAQQEAILRRALHGLDALEALLASQPRPQPAHFQQLKRALQATAGVQDLFVAEPVSAAGRDAFEQRWRELYPNYSLLFRSPSSQRLRLRSTEWLDFLPVVYGDPSASARFGLGLDLSAEFDLIPDTLAGQPGQRALSRPFRLESGEMAVLALSWQRTQGQGRLLGSVLVPAQLLRHMSETHGWLDVAEDVSQAGEVLGLQLSTLRPSGPLLAERRIELAGRQWRLASYRNAVPGLIAPEVGWMIGLAGLVLWLHLAMVWWGQRRAKAELLRLVEPPSPQPSPDTLRNQQRLHALLETSREAILLVDDLGHVQQANPAAAQLFGYPPEQLAGINLPLLLPELNLAAEPPEEAQLARRSGGSMFPVLLRSSAVQDDGVRILILCDNSERRHAERLLFESEQKYRAILDTAQVGIYLLQDGKLQYVNAAFAACFGRMPAEMMLRSSLEELVTPGWQAALALVLDPVESGGRPSELLMQRPDGSSFYALLSARPTVLNRQPALAGSLLDISERKRAEEARLRAEIRNVAILEAIPDLMLQLDAEGKVMDCRAQAGGGEFGLTPECVGQHYRLGLPQSLVLPLQEALAQPKGVRLHSFEYSLGLPSGLRQFEARLTPASEGEWLLMVRDITTRKAIEAELIRHRDHLAELVRERTAELDTLFAASPLPTLFLARRHILAVNQAFVTLFGYPADKLIGASMRKLHDDDAEFERIGKIAYPPLREGGVVRVEVRYRAADGWLVLCEAFGKAIDPNDPQAGSIWVFQDIGERRAAEEALHRAKELAEAASHAKSEFLANMSHELRTPMHAVLSFAELGERRAESLADEKLGHYFSRIRSSGQRLLHILNDLLDLSKLEAGKMRYEMRMLDVQPLLREVAEEFAPLARPRGVEIVLAVDPDLPALRGDALRLGQVLRNLVGNALRYSPDGAQIILRAENAGKELQLMVEDAGVGIPPEELGLIFDKFVQSSKTNTGAGGTGLGLAICREIVAAHAGRIMAENRAEGGARFRVCLPWQA</sequence>
<dbReference type="InterPro" id="IPR005467">
    <property type="entry name" value="His_kinase_dom"/>
</dbReference>
<evidence type="ECO:0000256" key="2">
    <source>
        <dbReference type="ARBA" id="ARBA00004429"/>
    </source>
</evidence>
<evidence type="ECO:0000256" key="5">
    <source>
        <dbReference type="ARBA" id="ARBA00022679"/>
    </source>
</evidence>
<feature type="domain" description="PAS" evidence="8">
    <location>
        <begin position="332"/>
        <end position="385"/>
    </location>
</feature>
<dbReference type="Pfam" id="PF00989">
    <property type="entry name" value="PAS"/>
    <property type="match status" value="1"/>
</dbReference>
<reference evidence="10 11" key="1">
    <citation type="submission" date="2016-11" db="EMBL/GenBank/DDBJ databases">
        <authorList>
            <person name="Jaros S."/>
            <person name="Januszkiewicz K."/>
            <person name="Wedrychowicz H."/>
        </authorList>
    </citation>
    <scope>NUCLEOTIDE SEQUENCE [LARGE SCALE GENOMIC DNA]</scope>
    <source>
        <strain evidence="10 11">DSM 18899</strain>
    </source>
</reference>
<keyword evidence="4" id="KW-0597">Phosphoprotein</keyword>
<dbReference type="PANTHER" id="PTHR43047">
    <property type="entry name" value="TWO-COMPONENT HISTIDINE PROTEIN KINASE"/>
    <property type="match status" value="1"/>
</dbReference>
<comment type="subcellular location">
    <subcellularLocation>
        <location evidence="2">Cell inner membrane</location>
        <topology evidence="2">Multi-pass membrane protein</topology>
    </subcellularLocation>
</comment>
<evidence type="ECO:0000256" key="1">
    <source>
        <dbReference type="ARBA" id="ARBA00000085"/>
    </source>
</evidence>
<dbReference type="SUPFAM" id="SSF47384">
    <property type="entry name" value="Homodimeric domain of signal transducing histidine kinase"/>
    <property type="match status" value="1"/>
</dbReference>
<evidence type="ECO:0000259" key="9">
    <source>
        <dbReference type="PROSITE" id="PS50113"/>
    </source>
</evidence>
<dbReference type="InterPro" id="IPR000700">
    <property type="entry name" value="PAS-assoc_C"/>
</dbReference>
<keyword evidence="6" id="KW-0418">Kinase</keyword>
<dbReference type="CDD" id="cd00130">
    <property type="entry name" value="PAS"/>
    <property type="match status" value="2"/>
</dbReference>
<evidence type="ECO:0000256" key="4">
    <source>
        <dbReference type="ARBA" id="ARBA00022553"/>
    </source>
</evidence>
<dbReference type="Gene3D" id="3.30.450.20">
    <property type="entry name" value="PAS domain"/>
    <property type="match status" value="4"/>
</dbReference>
<dbReference type="InterPro" id="IPR004358">
    <property type="entry name" value="Sig_transdc_His_kin-like_C"/>
</dbReference>